<comment type="caution">
    <text evidence="1">The sequence shown here is derived from an EMBL/GenBank/DDBJ whole genome shotgun (WGS) entry which is preliminary data.</text>
</comment>
<reference evidence="1" key="2">
    <citation type="submission" date="2023-06" db="EMBL/GenBank/DDBJ databases">
        <authorList>
            <consortium name="Lawrence Berkeley National Laboratory"/>
            <person name="Mondo S.J."/>
            <person name="Hensen N."/>
            <person name="Bonometti L."/>
            <person name="Westerberg I."/>
            <person name="Brannstrom I.O."/>
            <person name="Guillou S."/>
            <person name="Cros-Aarteil S."/>
            <person name="Calhoun S."/>
            <person name="Haridas S."/>
            <person name="Kuo A."/>
            <person name="Pangilinan J."/>
            <person name="Riley R."/>
            <person name="Labutti K."/>
            <person name="Andreopoulos B."/>
            <person name="Lipzen A."/>
            <person name="Chen C."/>
            <person name="Yanf M."/>
            <person name="Daum C."/>
            <person name="Ng V."/>
            <person name="Clum A."/>
            <person name="Steindorff A."/>
            <person name="Ohm R."/>
            <person name="Martin F."/>
            <person name="Silar P."/>
            <person name="Natvig D."/>
            <person name="Lalanne C."/>
            <person name="Gautier V."/>
            <person name="Ament-Velasquez S.L."/>
            <person name="Kruys A."/>
            <person name="Hutchinson M.I."/>
            <person name="Powell A.J."/>
            <person name="Barry K."/>
            <person name="Miller A.N."/>
            <person name="Grigoriev I.V."/>
            <person name="Debuchy R."/>
            <person name="Gladieux P."/>
            <person name="Thoren M.H."/>
            <person name="Johannesson H."/>
        </authorList>
    </citation>
    <scope>NUCLEOTIDE SEQUENCE</scope>
    <source>
        <strain evidence="1">CBS 626.80</strain>
    </source>
</reference>
<protein>
    <submittedName>
        <fullName evidence="1">Uncharacterized protein</fullName>
    </submittedName>
</protein>
<evidence type="ECO:0000313" key="2">
    <source>
        <dbReference type="Proteomes" id="UP001303222"/>
    </source>
</evidence>
<sequence>MSVFFTRLMTAFSETYEEYPNSRPEGFAMSTLNYLVVAHTAFAISRFIAA</sequence>
<dbReference type="AlphaFoldDB" id="A0AAN6P5Y1"/>
<organism evidence="1 2">
    <name type="scientific">Pseudoneurospora amorphoporcata</name>
    <dbReference type="NCBI Taxonomy" id="241081"/>
    <lineage>
        <taxon>Eukaryota</taxon>
        <taxon>Fungi</taxon>
        <taxon>Dikarya</taxon>
        <taxon>Ascomycota</taxon>
        <taxon>Pezizomycotina</taxon>
        <taxon>Sordariomycetes</taxon>
        <taxon>Sordariomycetidae</taxon>
        <taxon>Sordariales</taxon>
        <taxon>Sordariaceae</taxon>
        <taxon>Pseudoneurospora</taxon>
    </lineage>
</organism>
<accession>A0AAN6P5Y1</accession>
<reference evidence="1" key="1">
    <citation type="journal article" date="2023" name="Mol. Phylogenet. Evol.">
        <title>Genome-scale phylogeny and comparative genomics of the fungal order Sordariales.</title>
        <authorList>
            <person name="Hensen N."/>
            <person name="Bonometti L."/>
            <person name="Westerberg I."/>
            <person name="Brannstrom I.O."/>
            <person name="Guillou S."/>
            <person name="Cros-Aarteil S."/>
            <person name="Calhoun S."/>
            <person name="Haridas S."/>
            <person name="Kuo A."/>
            <person name="Mondo S."/>
            <person name="Pangilinan J."/>
            <person name="Riley R."/>
            <person name="LaButti K."/>
            <person name="Andreopoulos B."/>
            <person name="Lipzen A."/>
            <person name="Chen C."/>
            <person name="Yan M."/>
            <person name="Daum C."/>
            <person name="Ng V."/>
            <person name="Clum A."/>
            <person name="Steindorff A."/>
            <person name="Ohm R.A."/>
            <person name="Martin F."/>
            <person name="Silar P."/>
            <person name="Natvig D.O."/>
            <person name="Lalanne C."/>
            <person name="Gautier V."/>
            <person name="Ament-Velasquez S.L."/>
            <person name="Kruys A."/>
            <person name="Hutchinson M.I."/>
            <person name="Powell A.J."/>
            <person name="Barry K."/>
            <person name="Miller A.N."/>
            <person name="Grigoriev I.V."/>
            <person name="Debuchy R."/>
            <person name="Gladieux P."/>
            <person name="Hiltunen Thoren M."/>
            <person name="Johannesson H."/>
        </authorList>
    </citation>
    <scope>NUCLEOTIDE SEQUENCE</scope>
    <source>
        <strain evidence="1">CBS 626.80</strain>
    </source>
</reference>
<evidence type="ECO:0000313" key="1">
    <source>
        <dbReference type="EMBL" id="KAK3957029.1"/>
    </source>
</evidence>
<proteinExistence type="predicted"/>
<gene>
    <name evidence="1" type="ORF">QBC32DRAFT_309531</name>
</gene>
<dbReference type="Proteomes" id="UP001303222">
    <property type="component" value="Unassembled WGS sequence"/>
</dbReference>
<name>A0AAN6P5Y1_9PEZI</name>
<dbReference type="EMBL" id="MU859061">
    <property type="protein sequence ID" value="KAK3957029.1"/>
    <property type="molecule type" value="Genomic_DNA"/>
</dbReference>
<keyword evidence="2" id="KW-1185">Reference proteome</keyword>